<evidence type="ECO:0000313" key="2">
    <source>
        <dbReference type="EMBL" id="OGF65246.1"/>
    </source>
</evidence>
<dbReference type="Proteomes" id="UP000177451">
    <property type="component" value="Unassembled WGS sequence"/>
</dbReference>
<organism evidence="2 3">
    <name type="scientific">Candidatus Giovannonibacteria bacterium RIFCSPHIGHO2_02_42_15</name>
    <dbReference type="NCBI Taxonomy" id="1798329"/>
    <lineage>
        <taxon>Bacteria</taxon>
        <taxon>Candidatus Giovannoniibacteriota</taxon>
    </lineage>
</organism>
<dbReference type="Pfam" id="PF18895">
    <property type="entry name" value="T4SS_pilin"/>
    <property type="match status" value="1"/>
</dbReference>
<dbReference type="InterPro" id="IPR043993">
    <property type="entry name" value="T4SS_pilin"/>
</dbReference>
<comment type="caution">
    <text evidence="2">The sequence shown here is derived from an EMBL/GenBank/DDBJ whole genome shotgun (WGS) entry which is preliminary data.</text>
</comment>
<accession>A0A1F5VP81</accession>
<evidence type="ECO:0000313" key="3">
    <source>
        <dbReference type="Proteomes" id="UP000177451"/>
    </source>
</evidence>
<sequence>MSFQKIMRFFTSIISGFLLLVYRASAETGISCNPEKEICNTITSNTFAEVMAKIAEMVAKVGLPIVVIMLIWSGFLFVSAGGSEEKLKSAKSTFFWAVIGGLVVVGAYAISVAIENFAKQL</sequence>
<dbReference type="EMBL" id="MFHH01000017">
    <property type="protein sequence ID" value="OGF65246.1"/>
    <property type="molecule type" value="Genomic_DNA"/>
</dbReference>
<evidence type="ECO:0008006" key="4">
    <source>
        <dbReference type="Google" id="ProtNLM"/>
    </source>
</evidence>
<feature type="transmembrane region" description="Helical" evidence="1">
    <location>
        <begin position="61"/>
        <end position="82"/>
    </location>
</feature>
<protein>
    <recommendedName>
        <fullName evidence="4">TrbC/VIRB2 family protein</fullName>
    </recommendedName>
</protein>
<reference evidence="2 3" key="1">
    <citation type="journal article" date="2016" name="Nat. Commun.">
        <title>Thousands of microbial genomes shed light on interconnected biogeochemical processes in an aquifer system.</title>
        <authorList>
            <person name="Anantharaman K."/>
            <person name="Brown C.T."/>
            <person name="Hug L.A."/>
            <person name="Sharon I."/>
            <person name="Castelle C.J."/>
            <person name="Probst A.J."/>
            <person name="Thomas B.C."/>
            <person name="Singh A."/>
            <person name="Wilkins M.J."/>
            <person name="Karaoz U."/>
            <person name="Brodie E.L."/>
            <person name="Williams K.H."/>
            <person name="Hubbard S.S."/>
            <person name="Banfield J.F."/>
        </authorList>
    </citation>
    <scope>NUCLEOTIDE SEQUENCE [LARGE SCALE GENOMIC DNA]</scope>
</reference>
<gene>
    <name evidence="2" type="ORF">A2Z53_02705</name>
</gene>
<keyword evidence="1" id="KW-1133">Transmembrane helix</keyword>
<dbReference type="AlphaFoldDB" id="A0A1F5VP81"/>
<evidence type="ECO:0000256" key="1">
    <source>
        <dbReference type="SAM" id="Phobius"/>
    </source>
</evidence>
<feature type="transmembrane region" description="Helical" evidence="1">
    <location>
        <begin position="94"/>
        <end position="114"/>
    </location>
</feature>
<keyword evidence="1" id="KW-0812">Transmembrane</keyword>
<name>A0A1F5VP81_9BACT</name>
<proteinExistence type="predicted"/>
<keyword evidence="1" id="KW-0472">Membrane</keyword>